<evidence type="ECO:0000313" key="4">
    <source>
        <dbReference type="Proteomes" id="UP000184510"/>
    </source>
</evidence>
<name>A0A1M6QJ72_9BACT</name>
<protein>
    <submittedName>
        <fullName evidence="3">Uncharacterized protein</fullName>
    </submittedName>
</protein>
<reference evidence="3 4" key="1">
    <citation type="submission" date="2016-11" db="EMBL/GenBank/DDBJ databases">
        <authorList>
            <person name="Jaros S."/>
            <person name="Januszkiewicz K."/>
            <person name="Wedrychowicz H."/>
        </authorList>
    </citation>
    <scope>NUCLEOTIDE SEQUENCE [LARGE SCALE GENOMIC DNA]</scope>
    <source>
        <strain evidence="3 4">DSM 18772</strain>
    </source>
</reference>
<feature type="region of interest" description="Disordered" evidence="1">
    <location>
        <begin position="289"/>
        <end position="309"/>
    </location>
</feature>
<dbReference type="InParanoid" id="A0A1M6QJ72"/>
<evidence type="ECO:0000256" key="1">
    <source>
        <dbReference type="SAM" id="MobiDB-lite"/>
    </source>
</evidence>
<evidence type="ECO:0000256" key="2">
    <source>
        <dbReference type="SAM" id="SignalP"/>
    </source>
</evidence>
<feature type="chain" id="PRO_5013042418" evidence="2">
    <location>
        <begin position="20"/>
        <end position="309"/>
    </location>
</feature>
<proteinExistence type="predicted"/>
<feature type="signal peptide" evidence="2">
    <location>
        <begin position="1"/>
        <end position="19"/>
    </location>
</feature>
<evidence type="ECO:0000313" key="3">
    <source>
        <dbReference type="EMBL" id="SHK20246.1"/>
    </source>
</evidence>
<keyword evidence="2" id="KW-0732">Signal</keyword>
<dbReference type="RefSeq" id="WP_143184972.1">
    <property type="nucleotide sequence ID" value="NZ_FQYR01000006.1"/>
</dbReference>
<keyword evidence="4" id="KW-1185">Reference proteome</keyword>
<accession>A0A1M6QJ72</accession>
<gene>
    <name evidence="3" type="ORF">SAMN02745181_3415</name>
</gene>
<dbReference type="Pfam" id="PF11958">
    <property type="entry name" value="DUF3472"/>
    <property type="match status" value="1"/>
</dbReference>
<dbReference type="Proteomes" id="UP000184510">
    <property type="component" value="Unassembled WGS sequence"/>
</dbReference>
<sequence>MKPTHALLALLPLISPLTAAEDLCAQPSPKEMADELGIKLPRSPWHVANIFWTLEEDVKNFESFSQTITVDRDVPDTYNLYISPVGNSKINGLQFYGGIQTNVNGWDNKESRTRVHRGHGAIFSRWSHDQKTPIGLEHVQTADPSCLVESAGYEGEFASVRRPIKWGKGTWTYEVRKAETDEQKNTWFECRIKSPDGTWTPVGKLRFEGDSFTFSKNLSAFVEVYSTAKIRRSNIPKVNVTFGWPQINGKPAKVKKSTAFYPNKPPQASPDCAKISAKGENTLVEVGPIFKRDPKTRSHKLEHTAPKAE</sequence>
<feature type="compositionally biased region" description="Basic and acidic residues" evidence="1">
    <location>
        <begin position="290"/>
        <end position="309"/>
    </location>
</feature>
<dbReference type="OrthoDB" id="188338at2"/>
<organism evidence="3 4">
    <name type="scientific">Rubritalea squalenifaciens DSM 18772</name>
    <dbReference type="NCBI Taxonomy" id="1123071"/>
    <lineage>
        <taxon>Bacteria</taxon>
        <taxon>Pseudomonadati</taxon>
        <taxon>Verrucomicrobiota</taxon>
        <taxon>Verrucomicrobiia</taxon>
        <taxon>Verrucomicrobiales</taxon>
        <taxon>Rubritaleaceae</taxon>
        <taxon>Rubritalea</taxon>
    </lineage>
</organism>
<dbReference type="InterPro" id="IPR021862">
    <property type="entry name" value="DUF3472"/>
</dbReference>
<dbReference type="EMBL" id="FQYR01000006">
    <property type="protein sequence ID" value="SHK20246.1"/>
    <property type="molecule type" value="Genomic_DNA"/>
</dbReference>
<dbReference type="AlphaFoldDB" id="A0A1M6QJ72"/>